<dbReference type="AlphaFoldDB" id="A0A820UUI0"/>
<evidence type="ECO:0000313" key="2">
    <source>
        <dbReference type="Proteomes" id="UP000663866"/>
    </source>
</evidence>
<organism evidence="1 2">
    <name type="scientific">Rotaria magnacalcarata</name>
    <dbReference type="NCBI Taxonomy" id="392030"/>
    <lineage>
        <taxon>Eukaryota</taxon>
        <taxon>Metazoa</taxon>
        <taxon>Spiralia</taxon>
        <taxon>Gnathifera</taxon>
        <taxon>Rotifera</taxon>
        <taxon>Eurotatoria</taxon>
        <taxon>Bdelloidea</taxon>
        <taxon>Philodinida</taxon>
        <taxon>Philodinidae</taxon>
        <taxon>Rotaria</taxon>
    </lineage>
</organism>
<keyword evidence="2" id="KW-1185">Reference proteome</keyword>
<dbReference type="Proteomes" id="UP000663866">
    <property type="component" value="Unassembled WGS sequence"/>
</dbReference>
<evidence type="ECO:0000313" key="1">
    <source>
        <dbReference type="EMBL" id="CAF4490920.1"/>
    </source>
</evidence>
<gene>
    <name evidence="1" type="ORF">OVN521_LOCUS40202</name>
</gene>
<reference evidence="1" key="1">
    <citation type="submission" date="2021-02" db="EMBL/GenBank/DDBJ databases">
        <authorList>
            <person name="Nowell W R."/>
        </authorList>
    </citation>
    <scope>NUCLEOTIDE SEQUENCE</scope>
</reference>
<proteinExistence type="predicted"/>
<accession>A0A820UUI0</accession>
<protein>
    <submittedName>
        <fullName evidence="1">Uncharacterized protein</fullName>
    </submittedName>
</protein>
<feature type="non-terminal residue" evidence="1">
    <location>
        <position position="1"/>
    </location>
</feature>
<sequence>STSAENQKTLYVGIRDPSLLQTYKEQTRNLFSTRHYLQHQVEQRRSHGFLRSHHYHHH</sequence>
<dbReference type="EMBL" id="CAJOBG010051954">
    <property type="protein sequence ID" value="CAF4490920.1"/>
    <property type="molecule type" value="Genomic_DNA"/>
</dbReference>
<comment type="caution">
    <text evidence="1">The sequence shown here is derived from an EMBL/GenBank/DDBJ whole genome shotgun (WGS) entry which is preliminary data.</text>
</comment>
<name>A0A820UUI0_9BILA</name>